<organism evidence="3 4">
    <name type="scientific">Paractinoplanes durhamensis</name>
    <dbReference type="NCBI Taxonomy" id="113563"/>
    <lineage>
        <taxon>Bacteria</taxon>
        <taxon>Bacillati</taxon>
        <taxon>Actinomycetota</taxon>
        <taxon>Actinomycetes</taxon>
        <taxon>Micromonosporales</taxon>
        <taxon>Micromonosporaceae</taxon>
        <taxon>Paractinoplanes</taxon>
    </lineage>
</organism>
<evidence type="ECO:0000313" key="3">
    <source>
        <dbReference type="EMBL" id="GIE02537.1"/>
    </source>
</evidence>
<accession>A0ABQ3YY95</accession>
<feature type="transmembrane region" description="Helical" evidence="2">
    <location>
        <begin position="92"/>
        <end position="117"/>
    </location>
</feature>
<gene>
    <name evidence="3" type="ORF">Adu01nite_38870</name>
</gene>
<sequence>MTSQPQPTPGEGRSAGQYLRPLRDLAAYALIGATAVLLFVALVRLVPDGPDQFGYRTQGSFGGFINLATIAFPIAAVLLSLFVAPQHPKAQLVVAVAVVEYAVMAVFGLLFGVLIGLINEAAHNGARSAFEGLLERLAWLAVFAVAAYATFLIWRNLFYTPRPKPQPGVYGQPQFNQPGTYPGQPGYGPPPGQQGPGQQPYGPPPGQNPGQQAYNPAPQGGYPPAPGQPGYAAPGMYGQPPQPPTWNQAPVTMPTAPASAAPSSEPTQMVRPVERAPEAPIEDRTQRISDDRPGFGPADQDPPRQ</sequence>
<dbReference type="RefSeq" id="WP_203728282.1">
    <property type="nucleotide sequence ID" value="NZ_BAAATX010000024.1"/>
</dbReference>
<feature type="transmembrane region" description="Helical" evidence="2">
    <location>
        <begin position="63"/>
        <end position="85"/>
    </location>
</feature>
<reference evidence="3 4" key="1">
    <citation type="submission" date="2021-01" db="EMBL/GenBank/DDBJ databases">
        <title>Whole genome shotgun sequence of Actinoplanes durhamensis NBRC 14914.</title>
        <authorList>
            <person name="Komaki H."/>
            <person name="Tamura T."/>
        </authorList>
    </citation>
    <scope>NUCLEOTIDE SEQUENCE [LARGE SCALE GENOMIC DNA]</scope>
    <source>
        <strain evidence="3 4">NBRC 14914</strain>
    </source>
</reference>
<feature type="transmembrane region" description="Helical" evidence="2">
    <location>
        <begin position="25"/>
        <end position="43"/>
    </location>
</feature>
<keyword evidence="2" id="KW-0472">Membrane</keyword>
<comment type="caution">
    <text evidence="3">The sequence shown here is derived from an EMBL/GenBank/DDBJ whole genome shotgun (WGS) entry which is preliminary data.</text>
</comment>
<feature type="transmembrane region" description="Helical" evidence="2">
    <location>
        <begin position="137"/>
        <end position="154"/>
    </location>
</feature>
<evidence type="ECO:0000313" key="4">
    <source>
        <dbReference type="Proteomes" id="UP000637628"/>
    </source>
</evidence>
<dbReference type="EMBL" id="BOML01000032">
    <property type="protein sequence ID" value="GIE02537.1"/>
    <property type="molecule type" value="Genomic_DNA"/>
</dbReference>
<proteinExistence type="predicted"/>
<keyword evidence="2" id="KW-0812">Transmembrane</keyword>
<feature type="compositionally biased region" description="Low complexity" evidence="1">
    <location>
        <begin position="249"/>
        <end position="267"/>
    </location>
</feature>
<protein>
    <submittedName>
        <fullName evidence="3">Uncharacterized protein</fullName>
    </submittedName>
</protein>
<evidence type="ECO:0000256" key="1">
    <source>
        <dbReference type="SAM" id="MobiDB-lite"/>
    </source>
</evidence>
<feature type="compositionally biased region" description="Basic and acidic residues" evidence="1">
    <location>
        <begin position="272"/>
        <end position="293"/>
    </location>
</feature>
<feature type="region of interest" description="Disordered" evidence="1">
    <location>
        <begin position="168"/>
        <end position="305"/>
    </location>
</feature>
<name>A0ABQ3YY95_9ACTN</name>
<keyword evidence="4" id="KW-1185">Reference proteome</keyword>
<dbReference type="Proteomes" id="UP000637628">
    <property type="component" value="Unassembled WGS sequence"/>
</dbReference>
<evidence type="ECO:0000256" key="2">
    <source>
        <dbReference type="SAM" id="Phobius"/>
    </source>
</evidence>
<feature type="compositionally biased region" description="Low complexity" evidence="1">
    <location>
        <begin position="208"/>
        <end position="220"/>
    </location>
</feature>
<keyword evidence="2" id="KW-1133">Transmembrane helix</keyword>